<feature type="transmembrane region" description="Helical" evidence="7">
    <location>
        <begin position="424"/>
        <end position="442"/>
    </location>
</feature>
<name>A0ABU2S5W0_9ACTN</name>
<evidence type="ECO:0000313" key="8">
    <source>
        <dbReference type="EMBL" id="MDT0444362.1"/>
    </source>
</evidence>
<dbReference type="Proteomes" id="UP001183615">
    <property type="component" value="Unassembled WGS sequence"/>
</dbReference>
<feature type="transmembrane region" description="Helical" evidence="7">
    <location>
        <begin position="175"/>
        <end position="197"/>
    </location>
</feature>
<keyword evidence="3 7" id="KW-0812">Transmembrane</keyword>
<feature type="transmembrane region" description="Helical" evidence="7">
    <location>
        <begin position="105"/>
        <end position="125"/>
    </location>
</feature>
<feature type="region of interest" description="Disordered" evidence="6">
    <location>
        <begin position="492"/>
        <end position="527"/>
    </location>
</feature>
<feature type="transmembrane region" description="Helical" evidence="7">
    <location>
        <begin position="362"/>
        <end position="381"/>
    </location>
</feature>
<feature type="transmembrane region" description="Helical" evidence="7">
    <location>
        <begin position="387"/>
        <end position="412"/>
    </location>
</feature>
<dbReference type="PANTHER" id="PTHR45649">
    <property type="entry name" value="AMINO-ACID PERMEASE BAT1"/>
    <property type="match status" value="1"/>
</dbReference>
<dbReference type="RefSeq" id="WP_311618630.1">
    <property type="nucleotide sequence ID" value="NZ_JAVREV010000009.1"/>
</dbReference>
<feature type="transmembrane region" description="Helical" evidence="7">
    <location>
        <begin position="226"/>
        <end position="246"/>
    </location>
</feature>
<evidence type="ECO:0000256" key="2">
    <source>
        <dbReference type="ARBA" id="ARBA00022448"/>
    </source>
</evidence>
<evidence type="ECO:0000256" key="4">
    <source>
        <dbReference type="ARBA" id="ARBA00022989"/>
    </source>
</evidence>
<keyword evidence="9" id="KW-1185">Reference proteome</keyword>
<feature type="transmembrane region" description="Helical" evidence="7">
    <location>
        <begin position="267"/>
        <end position="286"/>
    </location>
</feature>
<dbReference type="InterPro" id="IPR002293">
    <property type="entry name" value="AA/rel_permease1"/>
</dbReference>
<dbReference type="PANTHER" id="PTHR45649:SF26">
    <property type="entry name" value="OS04G0435100 PROTEIN"/>
    <property type="match status" value="1"/>
</dbReference>
<evidence type="ECO:0000256" key="6">
    <source>
        <dbReference type="SAM" id="MobiDB-lite"/>
    </source>
</evidence>
<dbReference type="Pfam" id="PF13520">
    <property type="entry name" value="AA_permease_2"/>
    <property type="match status" value="1"/>
</dbReference>
<organism evidence="8 9">
    <name type="scientific">Streptomyces johnsoniae</name>
    <dbReference type="NCBI Taxonomy" id="3075532"/>
    <lineage>
        <taxon>Bacteria</taxon>
        <taxon>Bacillati</taxon>
        <taxon>Actinomycetota</taxon>
        <taxon>Actinomycetes</taxon>
        <taxon>Kitasatosporales</taxon>
        <taxon>Streptomycetaceae</taxon>
        <taxon>Streptomyces</taxon>
    </lineage>
</organism>
<protein>
    <submittedName>
        <fullName evidence="8">Amino acid permease</fullName>
    </submittedName>
</protein>
<proteinExistence type="predicted"/>
<feature type="transmembrane region" description="Helical" evidence="7">
    <location>
        <begin position="64"/>
        <end position="84"/>
    </location>
</feature>
<feature type="transmembrane region" description="Helical" evidence="7">
    <location>
        <begin position="314"/>
        <end position="341"/>
    </location>
</feature>
<dbReference type="PIRSF" id="PIRSF006060">
    <property type="entry name" value="AA_transporter"/>
    <property type="match status" value="1"/>
</dbReference>
<gene>
    <name evidence="8" type="ORF">RM779_17420</name>
</gene>
<evidence type="ECO:0000256" key="5">
    <source>
        <dbReference type="ARBA" id="ARBA00023136"/>
    </source>
</evidence>
<dbReference type="Gene3D" id="1.20.1740.10">
    <property type="entry name" value="Amino acid/polyamine transporter I"/>
    <property type="match status" value="1"/>
</dbReference>
<evidence type="ECO:0000256" key="3">
    <source>
        <dbReference type="ARBA" id="ARBA00022692"/>
    </source>
</evidence>
<comment type="subcellular location">
    <subcellularLocation>
        <location evidence="1">Membrane</location>
        <topology evidence="1">Multi-pass membrane protein</topology>
    </subcellularLocation>
</comment>
<reference evidence="9" key="1">
    <citation type="submission" date="2023-07" db="EMBL/GenBank/DDBJ databases">
        <title>30 novel species of actinomycetes from the DSMZ collection.</title>
        <authorList>
            <person name="Nouioui I."/>
        </authorList>
    </citation>
    <scope>NUCLEOTIDE SEQUENCE [LARGE SCALE GENOMIC DNA]</scope>
    <source>
        <strain evidence="9">DSM 41886</strain>
    </source>
</reference>
<evidence type="ECO:0000256" key="7">
    <source>
        <dbReference type="SAM" id="Phobius"/>
    </source>
</evidence>
<feature type="transmembrane region" description="Helical" evidence="7">
    <location>
        <begin position="145"/>
        <end position="163"/>
    </location>
</feature>
<feature type="transmembrane region" description="Helical" evidence="7">
    <location>
        <begin position="454"/>
        <end position="475"/>
    </location>
</feature>
<evidence type="ECO:0000313" key="9">
    <source>
        <dbReference type="Proteomes" id="UP001183615"/>
    </source>
</evidence>
<evidence type="ECO:0000256" key="1">
    <source>
        <dbReference type="ARBA" id="ARBA00004141"/>
    </source>
</evidence>
<feature type="compositionally biased region" description="Gly residues" evidence="6">
    <location>
        <begin position="507"/>
        <end position="520"/>
    </location>
</feature>
<keyword evidence="2" id="KW-0813">Transport</keyword>
<comment type="caution">
    <text evidence="8">The sequence shown here is derived from an EMBL/GenBank/DDBJ whole genome shotgun (WGS) entry which is preliminary data.</text>
</comment>
<feature type="transmembrane region" description="Helical" evidence="7">
    <location>
        <begin position="29"/>
        <end position="52"/>
    </location>
</feature>
<accession>A0ABU2S5W0</accession>
<keyword evidence="4 7" id="KW-1133">Transmembrane helix</keyword>
<dbReference type="EMBL" id="JAVREV010000009">
    <property type="protein sequence ID" value="MDT0444362.1"/>
    <property type="molecule type" value="Genomic_DNA"/>
</dbReference>
<keyword evidence="5 7" id="KW-0472">Membrane</keyword>
<sequence length="527" mass="55841">MSHSDPRPAGGPAATPRAAGYQQEMARELGWYASFSIAFGFVSIATGIFTAYGSVLSTSGPRGIWAWPIVVVGQLAVALIFGALAARIPISGYAYQWVSRIVGPLWGWIMGWISFAFLGVVVVAVDYTIASTILPELFQYRGTTQNAWFITAVVILLQAILVAASTRTTHRVNNVAVTVQLIGMTSLTALLFVVGAVTGKLDFATLFEAAPADASGYYALGDMTHAGPFALAFLLGAFTIVGFESAANLAEETKEPARVIPKAMAQAVLSLGVLGFLFLIAITALAGDPAELARSDTPVATVITAVLGSVVGKLLLVLVVLSIFSCGLVITLSGTRLVWAMSRDQRFPGWQALRKVHRSRGTPLNSSIFMLVIAQVVLLVFSGSTDALFELFSAATLLPAIIYAGTVIMYIAKRRSLPPSRGFSLGRWEIPVIVVASVWLVYELLLFRDESFRAPWAYVLVLFAIGAVYLAYLLISRGRSGLSMPDMTDIDRALDADEPGGAEPAASGGGRTAAGSGAGPGPEENPR</sequence>